<keyword evidence="1" id="KW-0812">Transmembrane</keyword>
<feature type="transmembrane region" description="Helical" evidence="1">
    <location>
        <begin position="49"/>
        <end position="72"/>
    </location>
</feature>
<organism evidence="2 3">
    <name type="scientific">Thiorhodococcus minor</name>
    <dbReference type="NCBI Taxonomy" id="57489"/>
    <lineage>
        <taxon>Bacteria</taxon>
        <taxon>Pseudomonadati</taxon>
        <taxon>Pseudomonadota</taxon>
        <taxon>Gammaproteobacteria</taxon>
        <taxon>Chromatiales</taxon>
        <taxon>Chromatiaceae</taxon>
        <taxon>Thiorhodococcus</taxon>
    </lineage>
</organism>
<name>A0A6M0K682_9GAMM</name>
<keyword evidence="1" id="KW-0472">Membrane</keyword>
<gene>
    <name evidence="2" type="ORF">G3446_26195</name>
</gene>
<evidence type="ECO:0000313" key="3">
    <source>
        <dbReference type="Proteomes" id="UP000483379"/>
    </source>
</evidence>
<dbReference type="EMBL" id="JAAIJQ010000198">
    <property type="protein sequence ID" value="NEV65278.1"/>
    <property type="molecule type" value="Genomic_DNA"/>
</dbReference>
<accession>A0A6M0K682</accession>
<keyword evidence="3" id="KW-1185">Reference proteome</keyword>
<evidence type="ECO:0000256" key="1">
    <source>
        <dbReference type="SAM" id="Phobius"/>
    </source>
</evidence>
<feature type="transmembrane region" description="Helical" evidence="1">
    <location>
        <begin position="84"/>
        <end position="109"/>
    </location>
</feature>
<protein>
    <submittedName>
        <fullName evidence="2">Uncharacterized protein</fullName>
    </submittedName>
</protein>
<keyword evidence="1" id="KW-1133">Transmembrane helix</keyword>
<proteinExistence type="predicted"/>
<comment type="caution">
    <text evidence="2">The sequence shown here is derived from an EMBL/GenBank/DDBJ whole genome shotgun (WGS) entry which is preliminary data.</text>
</comment>
<feature type="transmembrane region" description="Helical" evidence="1">
    <location>
        <begin position="23"/>
        <end position="42"/>
    </location>
</feature>
<evidence type="ECO:0000313" key="2">
    <source>
        <dbReference type="EMBL" id="NEV65278.1"/>
    </source>
</evidence>
<sequence length="113" mass="12211">MSYFILIEMAISIALSYSEDFNLVIFLSVLSLLNTAAAGSIWGKSGKSLLEAVTIGPILLFSGLFVSTMLKLSVILDDPESELWLSGVVFSFLIFAPVYGIVSLLGALFGRNR</sequence>
<reference evidence="2 3" key="1">
    <citation type="submission" date="2020-02" db="EMBL/GenBank/DDBJ databases">
        <title>Genome sequences of Thiorhodococcus mannitoliphagus and Thiorhodococcus minor, purple sulfur photosynthetic bacteria in the gammaproteobacterial family, Chromatiaceae.</title>
        <authorList>
            <person name="Aviles F.A."/>
            <person name="Meyer T.E."/>
            <person name="Kyndt J.A."/>
        </authorList>
    </citation>
    <scope>NUCLEOTIDE SEQUENCE [LARGE SCALE GENOMIC DNA]</scope>
    <source>
        <strain evidence="2 3">DSM 11518</strain>
    </source>
</reference>
<dbReference type="AlphaFoldDB" id="A0A6M0K682"/>
<dbReference type="Proteomes" id="UP000483379">
    <property type="component" value="Unassembled WGS sequence"/>
</dbReference>